<feature type="transmembrane region" description="Helical" evidence="6">
    <location>
        <begin position="74"/>
        <end position="94"/>
    </location>
</feature>
<dbReference type="InterPro" id="IPR000425">
    <property type="entry name" value="MIP"/>
</dbReference>
<evidence type="ECO:0000313" key="8">
    <source>
        <dbReference type="Proteomes" id="UP001302602"/>
    </source>
</evidence>
<dbReference type="InterPro" id="IPR023271">
    <property type="entry name" value="Aquaporin-like"/>
</dbReference>
<evidence type="ECO:0000313" key="7">
    <source>
        <dbReference type="EMBL" id="KAK4127974.1"/>
    </source>
</evidence>
<dbReference type="EMBL" id="MU853224">
    <property type="protein sequence ID" value="KAK4127974.1"/>
    <property type="molecule type" value="Genomic_DNA"/>
</dbReference>
<feature type="transmembrane region" description="Helical" evidence="6">
    <location>
        <begin position="159"/>
        <end position="179"/>
    </location>
</feature>
<dbReference type="GeneID" id="87832839"/>
<feature type="transmembrane region" description="Helical" evidence="6">
    <location>
        <begin position="238"/>
        <end position="258"/>
    </location>
</feature>
<name>A0AAN6Z8A6_9PEZI</name>
<organism evidence="7 8">
    <name type="scientific">Parathielavia appendiculata</name>
    <dbReference type="NCBI Taxonomy" id="2587402"/>
    <lineage>
        <taxon>Eukaryota</taxon>
        <taxon>Fungi</taxon>
        <taxon>Dikarya</taxon>
        <taxon>Ascomycota</taxon>
        <taxon>Pezizomycotina</taxon>
        <taxon>Sordariomycetes</taxon>
        <taxon>Sordariomycetidae</taxon>
        <taxon>Sordariales</taxon>
        <taxon>Chaetomiaceae</taxon>
        <taxon>Parathielavia</taxon>
    </lineage>
</organism>
<dbReference type="Gene3D" id="1.20.1080.10">
    <property type="entry name" value="Glycerol uptake facilitator protein"/>
    <property type="match status" value="1"/>
</dbReference>
<feature type="transmembrane region" description="Helical" evidence="6">
    <location>
        <begin position="191"/>
        <end position="214"/>
    </location>
</feature>
<keyword evidence="3 6" id="KW-1133">Transmembrane helix</keyword>
<accession>A0AAN6Z8A6</accession>
<comment type="caution">
    <text evidence="7">The sequence shown here is derived from an EMBL/GenBank/DDBJ whole genome shotgun (WGS) entry which is preliminary data.</text>
</comment>
<dbReference type="AlphaFoldDB" id="A0AAN6Z8A6"/>
<dbReference type="Pfam" id="PF00230">
    <property type="entry name" value="MIP"/>
    <property type="match status" value="1"/>
</dbReference>
<keyword evidence="5" id="KW-0813">Transport</keyword>
<keyword evidence="8" id="KW-1185">Reference proteome</keyword>
<dbReference type="PANTHER" id="PTHR47002">
    <property type="entry name" value="AQUAPORIN-LIKE"/>
    <property type="match status" value="1"/>
</dbReference>
<protein>
    <submittedName>
        <fullName evidence="7">Aquaporin-like protein</fullName>
    </submittedName>
</protein>
<reference evidence="7" key="2">
    <citation type="submission" date="2023-05" db="EMBL/GenBank/DDBJ databases">
        <authorList>
            <consortium name="Lawrence Berkeley National Laboratory"/>
            <person name="Steindorff A."/>
            <person name="Hensen N."/>
            <person name="Bonometti L."/>
            <person name="Westerberg I."/>
            <person name="Brannstrom I.O."/>
            <person name="Guillou S."/>
            <person name="Cros-Aarteil S."/>
            <person name="Calhoun S."/>
            <person name="Haridas S."/>
            <person name="Kuo A."/>
            <person name="Mondo S."/>
            <person name="Pangilinan J."/>
            <person name="Riley R."/>
            <person name="Labutti K."/>
            <person name="Andreopoulos B."/>
            <person name="Lipzen A."/>
            <person name="Chen C."/>
            <person name="Yanf M."/>
            <person name="Daum C."/>
            <person name="Ng V."/>
            <person name="Clum A."/>
            <person name="Ohm R."/>
            <person name="Martin F."/>
            <person name="Silar P."/>
            <person name="Natvig D."/>
            <person name="Lalanne C."/>
            <person name="Gautier V."/>
            <person name="Ament-Velasquez S.L."/>
            <person name="Kruys A."/>
            <person name="Hutchinson M.I."/>
            <person name="Powell A.J."/>
            <person name="Barry K."/>
            <person name="Miller A.N."/>
            <person name="Grigoriev I.V."/>
            <person name="Debuchy R."/>
            <person name="Gladieux P."/>
            <person name="Thoren M.H."/>
            <person name="Johannesson H."/>
        </authorList>
    </citation>
    <scope>NUCLEOTIDE SEQUENCE</scope>
    <source>
        <strain evidence="7">CBS 731.68</strain>
    </source>
</reference>
<dbReference type="SUPFAM" id="SSF81338">
    <property type="entry name" value="Aquaporin-like"/>
    <property type="match status" value="1"/>
</dbReference>
<keyword evidence="2 5" id="KW-0812">Transmembrane</keyword>
<dbReference type="PRINTS" id="PR00783">
    <property type="entry name" value="MINTRINSICP"/>
</dbReference>
<dbReference type="PANTHER" id="PTHR47002:SF2">
    <property type="entry name" value="AQUAPORIN AQPAE.A-LIKE"/>
    <property type="match status" value="1"/>
</dbReference>
<dbReference type="GO" id="GO:0015267">
    <property type="term" value="F:channel activity"/>
    <property type="evidence" value="ECO:0007669"/>
    <property type="project" value="InterPro"/>
</dbReference>
<evidence type="ECO:0000256" key="6">
    <source>
        <dbReference type="SAM" id="Phobius"/>
    </source>
</evidence>
<sequence>MSAARFEGSFAGTARDITVRHVRPWYRRRDYYFEGWRDPVTWRTAIDECVATACSIYLGGQYGMTLMNSGVTQVAAYVGIFNAVFLALFVYATAAATGGHLSPMITYTTVLCGLTPVSKVLGGILAGGVQRGAWGAEGAVSHIGGGNFFDPTQITPGQALLTEIVSSFNILYLAIGTGLDPRQQVLYGRQLVPLLVGFSLGIVSCATSGLAAGYTEACMNRARAIGLAIAGSNWRDHWIWWVGPAAGSTLIAMMYRFAPPSHD</sequence>
<evidence type="ECO:0000256" key="4">
    <source>
        <dbReference type="ARBA" id="ARBA00023136"/>
    </source>
</evidence>
<evidence type="ECO:0000256" key="3">
    <source>
        <dbReference type="ARBA" id="ARBA00022989"/>
    </source>
</evidence>
<gene>
    <name evidence="7" type="ORF">N657DRAFT_678492</name>
</gene>
<dbReference type="Proteomes" id="UP001302602">
    <property type="component" value="Unassembled WGS sequence"/>
</dbReference>
<evidence type="ECO:0000256" key="1">
    <source>
        <dbReference type="ARBA" id="ARBA00004141"/>
    </source>
</evidence>
<proteinExistence type="inferred from homology"/>
<evidence type="ECO:0000256" key="5">
    <source>
        <dbReference type="RuleBase" id="RU000477"/>
    </source>
</evidence>
<reference evidence="7" key="1">
    <citation type="journal article" date="2023" name="Mol. Phylogenet. Evol.">
        <title>Genome-scale phylogeny and comparative genomics of the fungal order Sordariales.</title>
        <authorList>
            <person name="Hensen N."/>
            <person name="Bonometti L."/>
            <person name="Westerberg I."/>
            <person name="Brannstrom I.O."/>
            <person name="Guillou S."/>
            <person name="Cros-Aarteil S."/>
            <person name="Calhoun S."/>
            <person name="Haridas S."/>
            <person name="Kuo A."/>
            <person name="Mondo S."/>
            <person name="Pangilinan J."/>
            <person name="Riley R."/>
            <person name="LaButti K."/>
            <person name="Andreopoulos B."/>
            <person name="Lipzen A."/>
            <person name="Chen C."/>
            <person name="Yan M."/>
            <person name="Daum C."/>
            <person name="Ng V."/>
            <person name="Clum A."/>
            <person name="Steindorff A."/>
            <person name="Ohm R.A."/>
            <person name="Martin F."/>
            <person name="Silar P."/>
            <person name="Natvig D.O."/>
            <person name="Lalanne C."/>
            <person name="Gautier V."/>
            <person name="Ament-Velasquez S.L."/>
            <person name="Kruys A."/>
            <person name="Hutchinson M.I."/>
            <person name="Powell A.J."/>
            <person name="Barry K."/>
            <person name="Miller A.N."/>
            <person name="Grigoriev I.V."/>
            <person name="Debuchy R."/>
            <person name="Gladieux P."/>
            <person name="Hiltunen Thoren M."/>
            <person name="Johannesson H."/>
        </authorList>
    </citation>
    <scope>NUCLEOTIDE SEQUENCE</scope>
    <source>
        <strain evidence="7">CBS 731.68</strain>
    </source>
</reference>
<comment type="subcellular location">
    <subcellularLocation>
        <location evidence="1">Membrane</location>
        <topology evidence="1">Multi-pass membrane protein</topology>
    </subcellularLocation>
</comment>
<evidence type="ECO:0000256" key="2">
    <source>
        <dbReference type="ARBA" id="ARBA00022692"/>
    </source>
</evidence>
<dbReference type="GO" id="GO:0016020">
    <property type="term" value="C:membrane"/>
    <property type="evidence" value="ECO:0007669"/>
    <property type="project" value="UniProtKB-SubCell"/>
</dbReference>
<comment type="similarity">
    <text evidence="5">Belongs to the MIP/aquaporin (TC 1.A.8) family.</text>
</comment>
<dbReference type="RefSeq" id="XP_062651745.1">
    <property type="nucleotide sequence ID" value="XM_062796071.1"/>
</dbReference>
<keyword evidence="4 6" id="KW-0472">Membrane</keyword>